<dbReference type="Gene3D" id="3.40.50.261">
    <property type="entry name" value="Succinyl-CoA synthetase domains"/>
    <property type="match status" value="2"/>
</dbReference>
<gene>
    <name evidence="5" type="ordered locus">Gura_2897</name>
</gene>
<dbReference type="Pfam" id="PF13607">
    <property type="entry name" value="Succ_CoA_lig"/>
    <property type="match status" value="1"/>
</dbReference>
<dbReference type="SUPFAM" id="SSF51735">
    <property type="entry name" value="NAD(P)-binding Rossmann-fold domains"/>
    <property type="match status" value="1"/>
</dbReference>
<dbReference type="InterPro" id="IPR051538">
    <property type="entry name" value="Acyl-CoA_Synth/Transferase"/>
</dbReference>
<feature type="domain" description="CoA-binding" evidence="4">
    <location>
        <begin position="7"/>
        <end position="99"/>
    </location>
</feature>
<dbReference type="EMBL" id="CP000698">
    <property type="protein sequence ID" value="ABQ27069.1"/>
    <property type="molecule type" value="Genomic_DNA"/>
</dbReference>
<sequence length="451" mass="48777">MNSLDCLFKPRSIALIGASADEKRLGGVVSRNLRAFRGKFYPVNPNYTEIDEVPVYASIRDLPETVDLSVILRPAPEVPELLAAHAGKARCAIIVSAGFAETGCESLQQEVVRLGRELGIRLLGPNCLGVFAPYQRLDTLFLPRERLKRPKKGNVAVVSQSGALLLCLLETLAVSGRGVSLGVNYGNAADIDGADIYDYLAEDLETGVVISYLESMADGRRFVAAAEKLAQRKPLLILKAGKGESGQRAAYSHTGRLAGKYEVFSSIMRQSGIREVRDLDELLDAGHALARQRPSRGNRICIVTNAGGLGVLAADECARHGIEITPLPEAIRQRLHNCFPPFYSVANPIDLTGQVKDDEYLATLNEIQDEYDGFLVIAHTGVVGLTLRLAELLTVFRAASGKPLVAYLAPGGITDQLAKRLEKGEIPVYPSPERAVRGLSSLMNYGQGPCK</sequence>
<accession>A5G5K1</accession>
<dbReference type="InterPro" id="IPR003781">
    <property type="entry name" value="CoA-bd"/>
</dbReference>
<evidence type="ECO:0000313" key="6">
    <source>
        <dbReference type="Proteomes" id="UP000006695"/>
    </source>
</evidence>
<keyword evidence="2" id="KW-0547">Nucleotide-binding</keyword>
<organism evidence="5 6">
    <name type="scientific">Geotalea uraniireducens (strain Rf4)</name>
    <name type="common">Geobacter uraniireducens</name>
    <dbReference type="NCBI Taxonomy" id="351605"/>
    <lineage>
        <taxon>Bacteria</taxon>
        <taxon>Pseudomonadati</taxon>
        <taxon>Thermodesulfobacteriota</taxon>
        <taxon>Desulfuromonadia</taxon>
        <taxon>Geobacterales</taxon>
        <taxon>Geobacteraceae</taxon>
        <taxon>Geotalea</taxon>
    </lineage>
</organism>
<dbReference type="SMART" id="SM00881">
    <property type="entry name" value="CoA_binding"/>
    <property type="match status" value="1"/>
</dbReference>
<keyword evidence="1" id="KW-0436">Ligase</keyword>
<dbReference type="RefSeq" id="WP_011939739.1">
    <property type="nucleotide sequence ID" value="NC_009483.1"/>
</dbReference>
<dbReference type="AlphaFoldDB" id="A5G5K1"/>
<dbReference type="InterPro" id="IPR036291">
    <property type="entry name" value="NAD(P)-bd_dom_sf"/>
</dbReference>
<proteinExistence type="predicted"/>
<keyword evidence="3" id="KW-0067">ATP-binding</keyword>
<dbReference type="STRING" id="351605.Gura_2897"/>
<protein>
    <submittedName>
        <fullName evidence="5">CoA-binding domain protein</fullName>
    </submittedName>
</protein>
<dbReference type="GO" id="GO:0043758">
    <property type="term" value="F:acetate-CoA ligase (ADP-forming) activity"/>
    <property type="evidence" value="ECO:0007669"/>
    <property type="project" value="InterPro"/>
</dbReference>
<dbReference type="Proteomes" id="UP000006695">
    <property type="component" value="Chromosome"/>
</dbReference>
<dbReference type="SUPFAM" id="SSF52210">
    <property type="entry name" value="Succinyl-CoA synthetase domains"/>
    <property type="match status" value="2"/>
</dbReference>
<keyword evidence="6" id="KW-1185">Reference proteome</keyword>
<dbReference type="Pfam" id="PF13380">
    <property type="entry name" value="CoA_binding_2"/>
    <property type="match status" value="1"/>
</dbReference>
<evidence type="ECO:0000313" key="5">
    <source>
        <dbReference type="EMBL" id="ABQ27069.1"/>
    </source>
</evidence>
<evidence type="ECO:0000256" key="2">
    <source>
        <dbReference type="ARBA" id="ARBA00022741"/>
    </source>
</evidence>
<dbReference type="PANTHER" id="PTHR43334">
    <property type="entry name" value="ACETATE--COA LIGASE [ADP-FORMING]"/>
    <property type="match status" value="1"/>
</dbReference>
<dbReference type="InterPro" id="IPR043938">
    <property type="entry name" value="Ligase_CoA_dom"/>
</dbReference>
<name>A5G5K1_GEOUR</name>
<dbReference type="GO" id="GO:0005524">
    <property type="term" value="F:ATP binding"/>
    <property type="evidence" value="ECO:0007669"/>
    <property type="project" value="UniProtKB-KW"/>
</dbReference>
<dbReference type="HOGENOM" id="CLU_007415_2_3_7"/>
<dbReference type="PANTHER" id="PTHR43334:SF2">
    <property type="entry name" value="ACETATE--COA LIGASE [ADP-FORMING]"/>
    <property type="match status" value="1"/>
</dbReference>
<reference evidence="5 6" key="1">
    <citation type="submission" date="2007-05" db="EMBL/GenBank/DDBJ databases">
        <title>Complete sequence of Geobacter uraniireducens Rf4.</title>
        <authorList>
            <consortium name="US DOE Joint Genome Institute"/>
            <person name="Copeland A."/>
            <person name="Lucas S."/>
            <person name="Lapidus A."/>
            <person name="Barry K."/>
            <person name="Detter J.C."/>
            <person name="Glavina del Rio T."/>
            <person name="Hammon N."/>
            <person name="Israni S."/>
            <person name="Dalin E."/>
            <person name="Tice H."/>
            <person name="Pitluck S."/>
            <person name="Chertkov O."/>
            <person name="Brettin T."/>
            <person name="Bruce D."/>
            <person name="Han C."/>
            <person name="Schmutz J."/>
            <person name="Larimer F."/>
            <person name="Land M."/>
            <person name="Hauser L."/>
            <person name="Kyrpides N."/>
            <person name="Mikhailova N."/>
            <person name="Shelobolina E."/>
            <person name="Aklujkar M."/>
            <person name="Lovley D."/>
            <person name="Richardson P."/>
        </authorList>
    </citation>
    <scope>NUCLEOTIDE SEQUENCE [LARGE SCALE GENOMIC DNA]</scope>
    <source>
        <strain evidence="5 6">Rf4</strain>
    </source>
</reference>
<evidence type="ECO:0000259" key="4">
    <source>
        <dbReference type="SMART" id="SM00881"/>
    </source>
</evidence>
<dbReference type="Pfam" id="PF19045">
    <property type="entry name" value="Ligase_CoA_2"/>
    <property type="match status" value="1"/>
</dbReference>
<evidence type="ECO:0000256" key="3">
    <source>
        <dbReference type="ARBA" id="ARBA00022840"/>
    </source>
</evidence>
<dbReference type="OrthoDB" id="9791027at2"/>
<evidence type="ECO:0000256" key="1">
    <source>
        <dbReference type="ARBA" id="ARBA00022598"/>
    </source>
</evidence>
<dbReference type="Gene3D" id="3.40.50.720">
    <property type="entry name" value="NAD(P)-binding Rossmann-like Domain"/>
    <property type="match status" value="1"/>
</dbReference>
<dbReference type="InterPro" id="IPR016102">
    <property type="entry name" value="Succinyl-CoA_synth-like"/>
</dbReference>
<dbReference type="KEGG" id="gur:Gura_2897"/>
<dbReference type="InterPro" id="IPR032875">
    <property type="entry name" value="Succ_CoA_lig_flav_dom"/>
</dbReference>